<sequence>MSESPPAKRQRPNEQEITRSSEVWHCDGSVVLQASGTQFRVHWSVLSQHSAFFRDLQGLPQPPDEPKVEECPVIELLGDSPEDVECVLKTLYDPWFFSQKPLTLSVVASHIRLGRKYDFKDILQAMVERLSQDLPQTLEGYDGLFPEGKYTPIWIKAYSGYCIDILALVKENNLRTLLPCAYLRVLQNCQQAQLFDGITRRDGTLATLAVEDQRLCALTGKKIAQSQWQEEHTFGWIAQYDGCPECTQPAACTLKRMARLHTQLKMDTMLALSSVANYMVHLGLCDACTEDGAQKMSEGRKKMWELLPTFFELPPWAELQNDI</sequence>
<dbReference type="Gene3D" id="3.30.710.10">
    <property type="entry name" value="Potassium Channel Kv1.1, Chain A"/>
    <property type="match status" value="1"/>
</dbReference>
<dbReference type="Proteomes" id="UP001221142">
    <property type="component" value="Unassembled WGS sequence"/>
</dbReference>
<protein>
    <recommendedName>
        <fullName evidence="1">BTB domain-containing protein</fullName>
    </recommendedName>
</protein>
<accession>A0AAD7CID6</accession>
<evidence type="ECO:0000313" key="2">
    <source>
        <dbReference type="EMBL" id="KAJ7649951.1"/>
    </source>
</evidence>
<dbReference type="Pfam" id="PF00651">
    <property type="entry name" value="BTB"/>
    <property type="match status" value="1"/>
</dbReference>
<dbReference type="PROSITE" id="PS50097">
    <property type="entry name" value="BTB"/>
    <property type="match status" value="1"/>
</dbReference>
<dbReference type="CDD" id="cd18186">
    <property type="entry name" value="BTB_POZ_ZBTB_KLHL-like"/>
    <property type="match status" value="1"/>
</dbReference>
<dbReference type="SUPFAM" id="SSF54695">
    <property type="entry name" value="POZ domain"/>
    <property type="match status" value="1"/>
</dbReference>
<evidence type="ECO:0000259" key="1">
    <source>
        <dbReference type="PROSITE" id="PS50097"/>
    </source>
</evidence>
<dbReference type="EMBL" id="JARKIF010000001">
    <property type="protein sequence ID" value="KAJ7649951.1"/>
    <property type="molecule type" value="Genomic_DNA"/>
</dbReference>
<name>A0AAD7CID6_9AGAR</name>
<comment type="caution">
    <text evidence="2">The sequence shown here is derived from an EMBL/GenBank/DDBJ whole genome shotgun (WGS) entry which is preliminary data.</text>
</comment>
<organism evidence="2 3">
    <name type="scientific">Roridomyces roridus</name>
    <dbReference type="NCBI Taxonomy" id="1738132"/>
    <lineage>
        <taxon>Eukaryota</taxon>
        <taxon>Fungi</taxon>
        <taxon>Dikarya</taxon>
        <taxon>Basidiomycota</taxon>
        <taxon>Agaricomycotina</taxon>
        <taxon>Agaricomycetes</taxon>
        <taxon>Agaricomycetidae</taxon>
        <taxon>Agaricales</taxon>
        <taxon>Marasmiineae</taxon>
        <taxon>Mycenaceae</taxon>
        <taxon>Roridomyces</taxon>
    </lineage>
</organism>
<evidence type="ECO:0000313" key="3">
    <source>
        <dbReference type="Proteomes" id="UP001221142"/>
    </source>
</evidence>
<dbReference type="SMART" id="SM00225">
    <property type="entry name" value="BTB"/>
    <property type="match status" value="1"/>
</dbReference>
<dbReference type="InterPro" id="IPR000210">
    <property type="entry name" value="BTB/POZ_dom"/>
</dbReference>
<gene>
    <name evidence="2" type="ORF">FB45DRAFT_6044</name>
</gene>
<dbReference type="AlphaFoldDB" id="A0AAD7CID6"/>
<reference evidence="2" key="1">
    <citation type="submission" date="2023-03" db="EMBL/GenBank/DDBJ databases">
        <title>Massive genome expansion in bonnet fungi (Mycena s.s.) driven by repeated elements and novel gene families across ecological guilds.</title>
        <authorList>
            <consortium name="Lawrence Berkeley National Laboratory"/>
            <person name="Harder C.B."/>
            <person name="Miyauchi S."/>
            <person name="Viragh M."/>
            <person name="Kuo A."/>
            <person name="Thoen E."/>
            <person name="Andreopoulos B."/>
            <person name="Lu D."/>
            <person name="Skrede I."/>
            <person name="Drula E."/>
            <person name="Henrissat B."/>
            <person name="Morin E."/>
            <person name="Kohler A."/>
            <person name="Barry K."/>
            <person name="LaButti K."/>
            <person name="Morin E."/>
            <person name="Salamov A."/>
            <person name="Lipzen A."/>
            <person name="Mereny Z."/>
            <person name="Hegedus B."/>
            <person name="Baldrian P."/>
            <person name="Stursova M."/>
            <person name="Weitz H."/>
            <person name="Taylor A."/>
            <person name="Grigoriev I.V."/>
            <person name="Nagy L.G."/>
            <person name="Martin F."/>
            <person name="Kauserud H."/>
        </authorList>
    </citation>
    <scope>NUCLEOTIDE SEQUENCE</scope>
    <source>
        <strain evidence="2">9284</strain>
    </source>
</reference>
<feature type="domain" description="BTB" evidence="1">
    <location>
        <begin position="26"/>
        <end position="93"/>
    </location>
</feature>
<dbReference type="InterPro" id="IPR011333">
    <property type="entry name" value="SKP1/BTB/POZ_sf"/>
</dbReference>
<proteinExistence type="predicted"/>
<keyword evidence="3" id="KW-1185">Reference proteome</keyword>